<dbReference type="InterPro" id="IPR011711">
    <property type="entry name" value="GntR_C"/>
</dbReference>
<evidence type="ECO:0000313" key="6">
    <source>
        <dbReference type="Proteomes" id="UP000629619"/>
    </source>
</evidence>
<gene>
    <name evidence="5" type="ORF">Asi03nite_24980</name>
</gene>
<protein>
    <recommendedName>
        <fullName evidence="4">GntR C-terminal domain-containing protein</fullName>
    </recommendedName>
</protein>
<proteinExistence type="predicted"/>
<dbReference type="GO" id="GO:0003677">
    <property type="term" value="F:DNA binding"/>
    <property type="evidence" value="ECO:0007669"/>
    <property type="project" value="UniProtKB-KW"/>
</dbReference>
<keyword evidence="1" id="KW-0805">Transcription regulation</keyword>
<keyword evidence="3" id="KW-0804">Transcription</keyword>
<comment type="caution">
    <text evidence="5">The sequence shown here is derived from an EMBL/GenBank/DDBJ whole genome shotgun (WGS) entry which is preliminary data.</text>
</comment>
<evidence type="ECO:0000313" key="5">
    <source>
        <dbReference type="EMBL" id="GIF04960.1"/>
    </source>
</evidence>
<dbReference type="Pfam" id="PF07729">
    <property type="entry name" value="FCD"/>
    <property type="match status" value="1"/>
</dbReference>
<dbReference type="InterPro" id="IPR008920">
    <property type="entry name" value="TF_FadR/GntR_C"/>
</dbReference>
<evidence type="ECO:0000256" key="2">
    <source>
        <dbReference type="ARBA" id="ARBA00023125"/>
    </source>
</evidence>
<keyword evidence="2" id="KW-0238">DNA-binding</keyword>
<evidence type="ECO:0000256" key="3">
    <source>
        <dbReference type="ARBA" id="ARBA00023163"/>
    </source>
</evidence>
<dbReference type="PANTHER" id="PTHR43537">
    <property type="entry name" value="TRANSCRIPTIONAL REGULATOR, GNTR FAMILY"/>
    <property type="match status" value="1"/>
</dbReference>
<name>A0A919TK90_9ACTN</name>
<keyword evidence="6" id="KW-1185">Reference proteome</keyword>
<evidence type="ECO:0000256" key="1">
    <source>
        <dbReference type="ARBA" id="ARBA00023015"/>
    </source>
</evidence>
<dbReference type="Gene3D" id="1.20.120.530">
    <property type="entry name" value="GntR ligand-binding domain-like"/>
    <property type="match status" value="1"/>
</dbReference>
<organism evidence="5 6">
    <name type="scientific">Actinoplanes siamensis</name>
    <dbReference type="NCBI Taxonomy" id="1223317"/>
    <lineage>
        <taxon>Bacteria</taxon>
        <taxon>Bacillati</taxon>
        <taxon>Actinomycetota</taxon>
        <taxon>Actinomycetes</taxon>
        <taxon>Micromonosporales</taxon>
        <taxon>Micromonosporaceae</taxon>
        <taxon>Actinoplanes</taxon>
    </lineage>
</organism>
<dbReference type="Proteomes" id="UP000629619">
    <property type="component" value="Unassembled WGS sequence"/>
</dbReference>
<dbReference type="SMART" id="SM00895">
    <property type="entry name" value="FCD"/>
    <property type="match status" value="1"/>
</dbReference>
<dbReference type="AlphaFoldDB" id="A0A919TK90"/>
<sequence>MNGPLRRLRDALENLYLDAGAPSTRKLSSMSGGAISHTSVGQVLRCDHLPTWRTMWLVVRLLGGGDDLEHFKELWNSAKNASEFEPAAPGESVSDGADDWNVFDIGSVRRRLALKPHPLMRLLTDVRSAIEPVAAFLAAEHLTEADADKLSGLARQLQQLGRDELFRADDESGADWRERYRAVDVEFHVTILRGCRNDFFSGCTGHVTEALDYRIRHDRLGTGGNKPFPDAPTSIALWLHRGLAAAIQQRRCSAAEAFSRAILAEIREGPLPESVAQALRGAYQCLDPALFGPGRADWSSFEAEIVHLLDSEVWPGR</sequence>
<dbReference type="PANTHER" id="PTHR43537:SF44">
    <property type="entry name" value="GNTR FAMILY REGULATORY PROTEIN"/>
    <property type="match status" value="1"/>
</dbReference>
<accession>A0A919TK90</accession>
<evidence type="ECO:0000259" key="4">
    <source>
        <dbReference type="SMART" id="SM00895"/>
    </source>
</evidence>
<reference evidence="5" key="1">
    <citation type="submission" date="2021-01" db="EMBL/GenBank/DDBJ databases">
        <title>Whole genome shotgun sequence of Actinoplanes siamensis NBRC 109076.</title>
        <authorList>
            <person name="Komaki H."/>
            <person name="Tamura T."/>
        </authorList>
    </citation>
    <scope>NUCLEOTIDE SEQUENCE</scope>
    <source>
        <strain evidence="5">NBRC 109076</strain>
    </source>
</reference>
<feature type="domain" description="GntR C-terminal" evidence="4">
    <location>
        <begin position="122"/>
        <end position="265"/>
    </location>
</feature>
<dbReference type="RefSeq" id="WP_203679264.1">
    <property type="nucleotide sequence ID" value="NZ_BOMW01000023.1"/>
</dbReference>
<dbReference type="SUPFAM" id="SSF48008">
    <property type="entry name" value="GntR ligand-binding domain-like"/>
    <property type="match status" value="1"/>
</dbReference>
<dbReference type="EMBL" id="BOMW01000023">
    <property type="protein sequence ID" value="GIF04960.1"/>
    <property type="molecule type" value="Genomic_DNA"/>
</dbReference>